<name>A0ABU2B186_9MICC</name>
<evidence type="ECO:0000259" key="1">
    <source>
        <dbReference type="Pfam" id="PF07883"/>
    </source>
</evidence>
<dbReference type="Gene3D" id="2.60.120.10">
    <property type="entry name" value="Jelly Rolls"/>
    <property type="match status" value="1"/>
</dbReference>
<keyword evidence="3" id="KW-1185">Reference proteome</keyword>
<dbReference type="InterPro" id="IPR014710">
    <property type="entry name" value="RmlC-like_jellyroll"/>
</dbReference>
<dbReference type="SUPFAM" id="SSF51182">
    <property type="entry name" value="RmlC-like cupins"/>
    <property type="match status" value="1"/>
</dbReference>
<dbReference type="EMBL" id="JAVDYJ010000001">
    <property type="protein sequence ID" value="MDR7347365.1"/>
    <property type="molecule type" value="Genomic_DNA"/>
</dbReference>
<organism evidence="2 3">
    <name type="scientific">Enteractinococcus fodinae</name>
    <dbReference type="NCBI Taxonomy" id="684663"/>
    <lineage>
        <taxon>Bacteria</taxon>
        <taxon>Bacillati</taxon>
        <taxon>Actinomycetota</taxon>
        <taxon>Actinomycetes</taxon>
        <taxon>Micrococcales</taxon>
        <taxon>Micrococcaceae</taxon>
    </lineage>
</organism>
<dbReference type="PANTHER" id="PTHR37694:SF1">
    <property type="entry name" value="SLR8022 PROTEIN"/>
    <property type="match status" value="1"/>
</dbReference>
<dbReference type="InterPro" id="IPR011051">
    <property type="entry name" value="RmlC_Cupin_sf"/>
</dbReference>
<dbReference type="Pfam" id="PF07883">
    <property type="entry name" value="Cupin_2"/>
    <property type="match status" value="1"/>
</dbReference>
<dbReference type="Proteomes" id="UP001183794">
    <property type="component" value="Unassembled WGS sequence"/>
</dbReference>
<accession>A0ABU2B186</accession>
<proteinExistence type="predicted"/>
<reference evidence="2 3" key="1">
    <citation type="submission" date="2023-07" db="EMBL/GenBank/DDBJ databases">
        <title>Sequencing the genomes of 1000 actinobacteria strains.</title>
        <authorList>
            <person name="Klenk H.-P."/>
        </authorList>
    </citation>
    <scope>NUCLEOTIDE SEQUENCE [LARGE SCALE GENOMIC DNA]</scope>
    <source>
        <strain evidence="2 3">DSM 22966</strain>
    </source>
</reference>
<dbReference type="RefSeq" id="WP_310173454.1">
    <property type="nucleotide sequence ID" value="NZ_BAABHE010000002.1"/>
</dbReference>
<gene>
    <name evidence="2" type="ORF">J2S62_001622</name>
</gene>
<sequence>MSYPPAELKLIDLNAEQQVLRDSAESAVARRAGSTVYRGDGVRQTMVVILAGEHMAEHWSPQEGFIHVMEGKVVLHGDDRNWEIAAGQMLPLPPEKHSVTAIEDSTLTLTVLRQSVINR</sequence>
<dbReference type="InterPro" id="IPR013096">
    <property type="entry name" value="Cupin_2"/>
</dbReference>
<comment type="caution">
    <text evidence="2">The sequence shown here is derived from an EMBL/GenBank/DDBJ whole genome shotgun (WGS) entry which is preliminary data.</text>
</comment>
<dbReference type="PANTHER" id="PTHR37694">
    <property type="entry name" value="SLR8022 PROTEIN"/>
    <property type="match status" value="1"/>
</dbReference>
<protein>
    <submittedName>
        <fullName evidence="2">Quercetin dioxygenase-like cupin family protein</fullName>
    </submittedName>
</protein>
<evidence type="ECO:0000313" key="3">
    <source>
        <dbReference type="Proteomes" id="UP001183794"/>
    </source>
</evidence>
<feature type="domain" description="Cupin type-2" evidence="1">
    <location>
        <begin position="46"/>
        <end position="110"/>
    </location>
</feature>
<evidence type="ECO:0000313" key="2">
    <source>
        <dbReference type="EMBL" id="MDR7347365.1"/>
    </source>
</evidence>